<keyword evidence="3" id="KW-0378">Hydrolase</keyword>
<dbReference type="InterPro" id="IPR027417">
    <property type="entry name" value="P-loop_NTPase"/>
</dbReference>
<dbReference type="PROSITE" id="PS51195">
    <property type="entry name" value="Q_MOTIF"/>
    <property type="match status" value="1"/>
</dbReference>
<evidence type="ECO:0000256" key="4">
    <source>
        <dbReference type="ARBA" id="ARBA00022806"/>
    </source>
</evidence>
<dbReference type="PROSITE" id="PS51194">
    <property type="entry name" value="HELICASE_CTER"/>
    <property type="match status" value="1"/>
</dbReference>
<dbReference type="EC" id="3.6.4.13" evidence="1"/>
<dbReference type="InterPro" id="IPR014001">
    <property type="entry name" value="Helicase_ATP-bd"/>
</dbReference>
<dbReference type="GO" id="GO:0005524">
    <property type="term" value="F:ATP binding"/>
    <property type="evidence" value="ECO:0007669"/>
    <property type="project" value="UniProtKB-KW"/>
</dbReference>
<dbReference type="Gene3D" id="3.40.50.300">
    <property type="entry name" value="P-loop containing nucleotide triphosphate hydrolases"/>
    <property type="match status" value="2"/>
</dbReference>
<dbReference type="RefSeq" id="XP_018007410.1">
    <property type="nucleotide sequence ID" value="XM_018151921.2"/>
</dbReference>
<evidence type="ECO:0000259" key="11">
    <source>
        <dbReference type="PROSITE" id="PS51195"/>
    </source>
</evidence>
<dbReference type="InterPro" id="IPR011545">
    <property type="entry name" value="DEAD/DEAH_box_helicase_dom"/>
</dbReference>
<keyword evidence="4 13" id="KW-0347">Helicase</keyword>
<dbReference type="FunFam" id="3.40.50.300:FF:000849">
    <property type="entry name" value="ATP-dependent RNA helicase DBP5"/>
    <property type="match status" value="1"/>
</dbReference>
<feature type="region of interest" description="Disordered" evidence="8">
    <location>
        <begin position="19"/>
        <end position="93"/>
    </location>
</feature>
<dbReference type="PANTHER" id="PTHR47958">
    <property type="entry name" value="ATP-DEPENDENT RNA HELICASE DBP3"/>
    <property type="match status" value="1"/>
</dbReference>
<dbReference type="OMA" id="IAAETRW"/>
<feature type="domain" description="Helicase ATP-binding" evidence="9">
    <location>
        <begin position="161"/>
        <end position="331"/>
    </location>
</feature>
<organism evidence="12 13">
    <name type="scientific">Hyalella azteca</name>
    <name type="common">Amphipod</name>
    <dbReference type="NCBI Taxonomy" id="294128"/>
    <lineage>
        <taxon>Eukaryota</taxon>
        <taxon>Metazoa</taxon>
        <taxon>Ecdysozoa</taxon>
        <taxon>Arthropoda</taxon>
        <taxon>Crustacea</taxon>
        <taxon>Multicrustacea</taxon>
        <taxon>Malacostraca</taxon>
        <taxon>Eumalacostraca</taxon>
        <taxon>Peracarida</taxon>
        <taxon>Amphipoda</taxon>
        <taxon>Senticaudata</taxon>
        <taxon>Talitrida</taxon>
        <taxon>Talitroidea</taxon>
        <taxon>Hyalellidae</taxon>
        <taxon>Hyalella</taxon>
    </lineage>
</organism>
<dbReference type="Pfam" id="PF00270">
    <property type="entry name" value="DEAD"/>
    <property type="match status" value="1"/>
</dbReference>
<evidence type="ECO:0000256" key="7">
    <source>
        <dbReference type="ARBA" id="ARBA00047984"/>
    </source>
</evidence>
<dbReference type="GO" id="GO:0003724">
    <property type="term" value="F:RNA helicase activity"/>
    <property type="evidence" value="ECO:0007669"/>
    <property type="project" value="UniProtKB-EC"/>
</dbReference>
<accession>A0A8B7N1I1</accession>
<evidence type="ECO:0000259" key="10">
    <source>
        <dbReference type="PROSITE" id="PS51194"/>
    </source>
</evidence>
<protein>
    <recommendedName>
        <fullName evidence="1">RNA helicase</fullName>
        <ecNumber evidence="1">3.6.4.13</ecNumber>
    </recommendedName>
</protein>
<keyword evidence="6" id="KW-0694">RNA-binding</keyword>
<dbReference type="OrthoDB" id="10265785at2759"/>
<keyword evidence="2" id="KW-0547">Nucleotide-binding</keyword>
<keyword evidence="12" id="KW-1185">Reference proteome</keyword>
<dbReference type="GO" id="GO:0016787">
    <property type="term" value="F:hydrolase activity"/>
    <property type="evidence" value="ECO:0007669"/>
    <property type="project" value="UniProtKB-KW"/>
</dbReference>
<proteinExistence type="predicted"/>
<dbReference type="KEGG" id="hazt:108665189"/>
<evidence type="ECO:0000313" key="13">
    <source>
        <dbReference type="RefSeq" id="XP_018007410.1"/>
    </source>
</evidence>
<comment type="catalytic activity">
    <reaction evidence="7">
        <text>ATP + H2O = ADP + phosphate + H(+)</text>
        <dbReference type="Rhea" id="RHEA:13065"/>
        <dbReference type="ChEBI" id="CHEBI:15377"/>
        <dbReference type="ChEBI" id="CHEBI:15378"/>
        <dbReference type="ChEBI" id="CHEBI:30616"/>
        <dbReference type="ChEBI" id="CHEBI:43474"/>
        <dbReference type="ChEBI" id="CHEBI:456216"/>
        <dbReference type="EC" id="3.6.4.13"/>
    </reaction>
</comment>
<sequence length="514" mass="56363">MSVDWAKASEEQEAEELASKVLNLGLSKDASKPPPSVPFTSVPPPSSAPPSFLSSPPPPLNCAPPSAGSPLPPKLPTGATLQSSEEDSAPSAAEVSLMRKVLCKGIVESKNDVEVLRKDPNSPLYSVKTFEALQLRPELLQGIYDMGFKLPSKIQETTLPTLLANPPQNLIAQSQSGTGKTAAFSLGLLSRIDPSKRCTQALCLSPTYELALQTAQTVMALGKHCTDVTIKCAVKGETLTRGSKITDHIVIGTPGKVLDWLTKARALSLADCCVFVLDEADVMIATQGHQDQSVRIHKQLPRTCQMMLFSATYDGTVMQFAEAIVPNPVIMRLKREEETLTNIRQMYVECPTAEDKYTAISNIYTIPVGQSMFFCRTKQTANWLHARMVKDGHHVALLTGELSAEERLSVLTSYREGRERVLICTNVLARGIDVEQVTLVVNYDLPELNGAADCETYLHRIGRTGRFGKTGNAINIIDGPRSMELLQQIQKHFNIEIKKLDYKNFDEIDKLAED</sequence>
<reference evidence="13" key="1">
    <citation type="submission" date="2025-08" db="UniProtKB">
        <authorList>
            <consortium name="RefSeq"/>
        </authorList>
    </citation>
    <scope>IDENTIFICATION</scope>
    <source>
        <tissue evidence="13">Whole organism</tissue>
    </source>
</reference>
<evidence type="ECO:0000259" key="9">
    <source>
        <dbReference type="PROSITE" id="PS51192"/>
    </source>
</evidence>
<evidence type="ECO:0000256" key="2">
    <source>
        <dbReference type="ARBA" id="ARBA00022741"/>
    </source>
</evidence>
<dbReference type="SMART" id="SM00490">
    <property type="entry name" value="HELICc"/>
    <property type="match status" value="1"/>
</dbReference>
<gene>
    <name evidence="13" type="primary">LOC108665189</name>
</gene>
<feature type="compositionally biased region" description="Pro residues" evidence="8">
    <location>
        <begin position="32"/>
        <end position="48"/>
    </location>
</feature>
<keyword evidence="5" id="KW-0067">ATP-binding</keyword>
<dbReference type="GO" id="GO:0003723">
    <property type="term" value="F:RNA binding"/>
    <property type="evidence" value="ECO:0007669"/>
    <property type="project" value="UniProtKB-KW"/>
</dbReference>
<evidence type="ECO:0000256" key="8">
    <source>
        <dbReference type="SAM" id="MobiDB-lite"/>
    </source>
</evidence>
<dbReference type="SUPFAM" id="SSF52540">
    <property type="entry name" value="P-loop containing nucleoside triphosphate hydrolases"/>
    <property type="match status" value="1"/>
</dbReference>
<name>A0A8B7N1I1_HYAAZ</name>
<dbReference type="Pfam" id="PF00271">
    <property type="entry name" value="Helicase_C"/>
    <property type="match status" value="1"/>
</dbReference>
<evidence type="ECO:0000256" key="1">
    <source>
        <dbReference type="ARBA" id="ARBA00012552"/>
    </source>
</evidence>
<evidence type="ECO:0000313" key="12">
    <source>
        <dbReference type="Proteomes" id="UP000694843"/>
    </source>
</evidence>
<dbReference type="PROSITE" id="PS51192">
    <property type="entry name" value="HELICASE_ATP_BIND_1"/>
    <property type="match status" value="1"/>
</dbReference>
<dbReference type="InterPro" id="IPR001650">
    <property type="entry name" value="Helicase_C-like"/>
</dbReference>
<evidence type="ECO:0000256" key="6">
    <source>
        <dbReference type="ARBA" id="ARBA00022884"/>
    </source>
</evidence>
<dbReference type="Proteomes" id="UP000694843">
    <property type="component" value="Unplaced"/>
</dbReference>
<dbReference type="GeneID" id="108665189"/>
<evidence type="ECO:0000256" key="5">
    <source>
        <dbReference type="ARBA" id="ARBA00022840"/>
    </source>
</evidence>
<dbReference type="CDD" id="cd18787">
    <property type="entry name" value="SF2_C_DEAD"/>
    <property type="match status" value="1"/>
</dbReference>
<feature type="domain" description="DEAD-box RNA helicase Q" evidence="11">
    <location>
        <begin position="128"/>
        <end position="156"/>
    </location>
</feature>
<dbReference type="SMART" id="SM00487">
    <property type="entry name" value="DEXDc"/>
    <property type="match status" value="1"/>
</dbReference>
<evidence type="ECO:0000256" key="3">
    <source>
        <dbReference type="ARBA" id="ARBA00022801"/>
    </source>
</evidence>
<feature type="domain" description="Helicase C-terminal" evidence="10">
    <location>
        <begin position="342"/>
        <end position="508"/>
    </location>
</feature>
<dbReference type="AlphaFoldDB" id="A0A8B7N1I1"/>
<dbReference type="InterPro" id="IPR014014">
    <property type="entry name" value="RNA_helicase_DEAD_Q_motif"/>
</dbReference>